<reference evidence="6" key="1">
    <citation type="journal article" date="2013" name="G3 (Bethesda)">
        <title>Comparative genomics of a plant-pathogenic fungus, Pyrenophora tritici-repentis, reveals transduplication and the impact of repeat elements on pathogenicity and population divergence.</title>
        <authorList>
            <person name="Manning V.A."/>
            <person name="Pandelova I."/>
            <person name="Dhillon B."/>
            <person name="Wilhelm L.J."/>
            <person name="Goodwin S.B."/>
            <person name="Berlin A.M."/>
            <person name="Figueroa M."/>
            <person name="Freitag M."/>
            <person name="Hane J.K."/>
            <person name="Henrissat B."/>
            <person name="Holman W.H."/>
            <person name="Kodira C.D."/>
            <person name="Martin J."/>
            <person name="Oliver R.P."/>
            <person name="Robbertse B."/>
            <person name="Schackwitz W."/>
            <person name="Schwartz D.C."/>
            <person name="Spatafora J.W."/>
            <person name="Turgeon B.G."/>
            <person name="Yandava C."/>
            <person name="Young S."/>
            <person name="Zhou S."/>
            <person name="Zeng Q."/>
            <person name="Grigoriev I.V."/>
            <person name="Ma L.-J."/>
            <person name="Ciuffetti L.M."/>
        </authorList>
    </citation>
    <scope>NUCLEOTIDE SEQUENCE [LARGE SCALE GENOMIC DNA]</scope>
    <source>
        <strain evidence="6">Pt-1C-BFP</strain>
    </source>
</reference>
<evidence type="ECO:0000259" key="2">
    <source>
        <dbReference type="Pfam" id="PF25540"/>
    </source>
</evidence>
<feature type="domain" description="C3H1-type" evidence="3">
    <location>
        <begin position="307"/>
        <end position="337"/>
    </location>
</feature>
<dbReference type="RefSeq" id="XP_001932970.2">
    <property type="nucleotide sequence ID" value="XM_001932935.2"/>
</dbReference>
<dbReference type="InParanoid" id="B2VYZ7"/>
<feature type="domain" description="Tandem CCCH zinc finger" evidence="4">
    <location>
        <begin position="345"/>
        <end position="396"/>
    </location>
</feature>
<evidence type="ECO:0000313" key="5">
    <source>
        <dbReference type="EMBL" id="EDU45160.1"/>
    </source>
</evidence>
<dbReference type="InterPro" id="IPR000571">
    <property type="entry name" value="Znf_CCCH"/>
</dbReference>
<dbReference type="eggNOG" id="ENOG502SJHR">
    <property type="taxonomic scope" value="Eukaryota"/>
</dbReference>
<dbReference type="EMBL" id="DS231616">
    <property type="protein sequence ID" value="EDU45160.1"/>
    <property type="molecule type" value="Genomic_DNA"/>
</dbReference>
<dbReference type="KEGG" id="ptrr:6340859"/>
<dbReference type="InterPro" id="IPR057683">
    <property type="entry name" value="DUF7923"/>
</dbReference>
<accession>B2VYZ7</accession>
<gene>
    <name evidence="5" type="ORF">PTRG_02637</name>
</gene>
<evidence type="ECO:0008006" key="7">
    <source>
        <dbReference type="Google" id="ProtNLM"/>
    </source>
</evidence>
<dbReference type="GeneID" id="6340859"/>
<organism evidence="5 6">
    <name type="scientific">Pyrenophora tritici-repentis (strain Pt-1C-BFP)</name>
    <name type="common">Wheat tan spot fungus</name>
    <name type="synonym">Drechslera tritici-repentis</name>
    <dbReference type="NCBI Taxonomy" id="426418"/>
    <lineage>
        <taxon>Eukaryota</taxon>
        <taxon>Fungi</taxon>
        <taxon>Dikarya</taxon>
        <taxon>Ascomycota</taxon>
        <taxon>Pezizomycotina</taxon>
        <taxon>Dothideomycetes</taxon>
        <taxon>Pleosporomycetidae</taxon>
        <taxon>Pleosporales</taxon>
        <taxon>Pleosporineae</taxon>
        <taxon>Pleosporaceae</taxon>
        <taxon>Pyrenophora</taxon>
    </lineage>
</organism>
<dbReference type="InterPro" id="IPR057654">
    <property type="entry name" value="Znf-CCCH_tandem"/>
</dbReference>
<dbReference type="HOGENOM" id="CLU_031811_5_2_1"/>
<dbReference type="Pfam" id="PF25543">
    <property type="entry name" value="zf-CCCH_tandem"/>
    <property type="match status" value="1"/>
</dbReference>
<evidence type="ECO:0000313" key="6">
    <source>
        <dbReference type="Proteomes" id="UP000001471"/>
    </source>
</evidence>
<proteinExistence type="predicted"/>
<evidence type="ECO:0000259" key="3">
    <source>
        <dbReference type="Pfam" id="PF25542"/>
    </source>
</evidence>
<dbReference type="STRING" id="426418.B2VYZ7"/>
<evidence type="ECO:0000259" key="4">
    <source>
        <dbReference type="Pfam" id="PF25543"/>
    </source>
</evidence>
<evidence type="ECO:0000256" key="1">
    <source>
        <dbReference type="SAM" id="MobiDB-lite"/>
    </source>
</evidence>
<feature type="domain" description="DUF7923" evidence="2">
    <location>
        <begin position="54"/>
        <end position="238"/>
    </location>
</feature>
<dbReference type="Pfam" id="PF25542">
    <property type="entry name" value="zf-CCCH_12"/>
    <property type="match status" value="1"/>
</dbReference>
<sequence>MADITDLVSFDEGDCNNTQPKIRAYEEILVRYKDLESKIGGGIVQDSTSPDLDTRQYVVVIVDGHSHQFHPKYLYGAESGGSQAAKILKEATVKYLEQHHPHIKSRQVHARIYANIKGLSNNVAEARNNSNKKLKLPPYPRALGAFAAGFSRTEAFFYYVDVVEHEDVVMKVTALFSPYIRDPLCAHVFLAASGSEKYARLVDEHSQFTHRFTMITSGGLQQSHTYSDKECATFADVFEQHGSSRTHTEVAINAVKTQKKPSKVTSGLKATSPIPRPPNSIPINTDGNRVDHYMDPPTNFQWSIYQARISKDKLCTPFYLGARCENRLTCTYDHKPITPTMKYCHRYAMRKAPCQKGGTCRTGGCVMGHTCRDIACKNGRVRRCRMPPQMHDIDLEVAKLVKPGEYNGGM</sequence>
<name>B2VYZ7_PYRTR</name>
<protein>
    <recommendedName>
        <fullName evidence="7">C3H1-type domain-containing protein</fullName>
    </recommendedName>
</protein>
<dbReference type="Proteomes" id="UP000001471">
    <property type="component" value="Unassembled WGS sequence"/>
</dbReference>
<dbReference type="OMA" id="TEYNELM"/>
<dbReference type="AlphaFoldDB" id="B2VYZ7"/>
<dbReference type="PANTHER" id="PTHR37543:SF1">
    <property type="entry name" value="CCCH ZINC FINGER DNA BINDING PROTEIN (AFU_ORTHOLOGUE AFUA_5G12760)"/>
    <property type="match status" value="1"/>
</dbReference>
<dbReference type="Pfam" id="PF25540">
    <property type="entry name" value="DUF7923"/>
    <property type="match status" value="1"/>
</dbReference>
<dbReference type="PANTHER" id="PTHR37543">
    <property type="entry name" value="CCCH ZINC FINGER DNA BINDING PROTEIN (AFU_ORTHOLOGUE AFUA_5G12760)"/>
    <property type="match status" value="1"/>
</dbReference>
<feature type="region of interest" description="Disordered" evidence="1">
    <location>
        <begin position="262"/>
        <end position="283"/>
    </location>
</feature>